<dbReference type="Proteomes" id="UP001153620">
    <property type="component" value="Chromosome 2"/>
</dbReference>
<keyword evidence="14" id="KW-1185">Reference proteome</keyword>
<keyword evidence="6 10" id="KW-1133">Transmembrane helix</keyword>
<dbReference type="GO" id="GO:0035336">
    <property type="term" value="P:long-chain fatty-acyl-CoA metabolic process"/>
    <property type="evidence" value="ECO:0007669"/>
    <property type="project" value="TreeGrafter"/>
</dbReference>
<proteinExistence type="inferred from homology"/>
<evidence type="ECO:0000259" key="12">
    <source>
        <dbReference type="Pfam" id="PF07993"/>
    </source>
</evidence>
<comment type="function">
    <text evidence="10">Catalyzes the reduction of fatty acyl-CoA to fatty alcohols.</text>
</comment>
<dbReference type="InterPro" id="IPR033640">
    <property type="entry name" value="FAR_C"/>
</dbReference>
<reference evidence="13" key="2">
    <citation type="submission" date="2022-10" db="EMBL/GenBank/DDBJ databases">
        <authorList>
            <consortium name="ENA_rothamsted_submissions"/>
            <consortium name="culmorum"/>
            <person name="King R."/>
        </authorList>
    </citation>
    <scope>NUCLEOTIDE SEQUENCE</scope>
</reference>
<keyword evidence="7 10" id="KW-0443">Lipid metabolism</keyword>
<keyword evidence="5 10" id="KW-0521">NADP</keyword>
<evidence type="ECO:0000313" key="13">
    <source>
        <dbReference type="EMBL" id="CAG9804562.1"/>
    </source>
</evidence>
<feature type="transmembrane region" description="Helical" evidence="10">
    <location>
        <begin position="461"/>
        <end position="484"/>
    </location>
</feature>
<evidence type="ECO:0000256" key="2">
    <source>
        <dbReference type="ARBA" id="ARBA00005928"/>
    </source>
</evidence>
<evidence type="ECO:0000256" key="8">
    <source>
        <dbReference type="ARBA" id="ARBA00023136"/>
    </source>
</evidence>
<evidence type="ECO:0000256" key="9">
    <source>
        <dbReference type="ARBA" id="ARBA00052530"/>
    </source>
</evidence>
<comment type="catalytic activity">
    <reaction evidence="9 10">
        <text>a long-chain fatty acyl-CoA + 2 NADPH + 2 H(+) = a long-chain primary fatty alcohol + 2 NADP(+) + CoA</text>
        <dbReference type="Rhea" id="RHEA:52716"/>
        <dbReference type="ChEBI" id="CHEBI:15378"/>
        <dbReference type="ChEBI" id="CHEBI:57287"/>
        <dbReference type="ChEBI" id="CHEBI:57783"/>
        <dbReference type="ChEBI" id="CHEBI:58349"/>
        <dbReference type="ChEBI" id="CHEBI:77396"/>
        <dbReference type="ChEBI" id="CHEBI:83139"/>
        <dbReference type="EC" id="1.2.1.84"/>
    </reaction>
</comment>
<reference evidence="13" key="1">
    <citation type="submission" date="2022-01" db="EMBL/GenBank/DDBJ databases">
        <authorList>
            <person name="King R."/>
        </authorList>
    </citation>
    <scope>NUCLEOTIDE SEQUENCE</scope>
</reference>
<evidence type="ECO:0000256" key="7">
    <source>
        <dbReference type="ARBA" id="ARBA00023098"/>
    </source>
</evidence>
<dbReference type="CDD" id="cd09071">
    <property type="entry name" value="FAR_C"/>
    <property type="match status" value="1"/>
</dbReference>
<dbReference type="GO" id="GO:0102965">
    <property type="term" value="F:alcohol-forming long-chain fatty acyl-CoA reductase activity"/>
    <property type="evidence" value="ECO:0007669"/>
    <property type="project" value="UniProtKB-EC"/>
</dbReference>
<dbReference type="SUPFAM" id="SSF51735">
    <property type="entry name" value="NAD(P)-binding Rossmann-fold domains"/>
    <property type="match status" value="1"/>
</dbReference>
<protein>
    <recommendedName>
        <fullName evidence="10">Fatty acyl-CoA reductase</fullName>
        <ecNumber evidence="10">1.2.1.84</ecNumber>
    </recommendedName>
</protein>
<dbReference type="PANTHER" id="PTHR11011">
    <property type="entry name" value="MALE STERILITY PROTEIN 2-RELATED"/>
    <property type="match status" value="1"/>
</dbReference>
<keyword evidence="8 10" id="KW-0472">Membrane</keyword>
<dbReference type="Pfam" id="PF03015">
    <property type="entry name" value="Sterile"/>
    <property type="match status" value="1"/>
</dbReference>
<dbReference type="InterPro" id="IPR026055">
    <property type="entry name" value="FAR"/>
</dbReference>
<evidence type="ECO:0000313" key="14">
    <source>
        <dbReference type="Proteomes" id="UP001153620"/>
    </source>
</evidence>
<dbReference type="CDD" id="cd05236">
    <property type="entry name" value="FAR-N_SDR_e"/>
    <property type="match status" value="1"/>
</dbReference>
<sequence length="499" mass="57600">MREIFVEKTYEDQSVFVSGATGFIGKVLVEKLLRDCKKIKNIYILLRSKKGDGLAKRFENFKNSIVFNNLRKIDASIFEKLIAIEGDLMQPKLGISESDEEYLSKNLNIFIHCAASVRFDEPIRVALQMNTISTRNMLQLAEKCDNLKGFVHVSTAYSNTNQKIIFEKIYDPIIDYKQFLDLFEKNDDQELDALCQEALKTFPNTYVLTKHLSEKLVSEHDHLPITIVRPSIVTPSNMEPEMGWVDSQNGPMGVLLGASSGILRTVHGNGDLICDLIPCDFVANCVITAGASISSSPTKSLEIYNCTSSQQFNLTWNEFLEMGRQTYMQYPSIKVFWYPGGRMCANYYFYLLYFTLFQFIPACLIDICAVLAGKKRWAIKLQRRIFDSINVFKYFINNSWTWDAKNCQLLVQRLNVEEREKFNFDVSKLDFDKYVEHWVIGSRRFVMKLDDSTIPEAKRKFVFLFWLDFTVKSLFAVLFGYLMLKMYAGISNRSVIKMS</sequence>
<dbReference type="InterPro" id="IPR013120">
    <property type="entry name" value="FAR_NAD-bd"/>
</dbReference>
<name>A0A9N9RXA8_9DIPT</name>
<dbReference type="Gene3D" id="3.40.50.720">
    <property type="entry name" value="NAD(P)-binding Rossmann-like Domain"/>
    <property type="match status" value="1"/>
</dbReference>
<organism evidence="13 14">
    <name type="scientific">Chironomus riparius</name>
    <dbReference type="NCBI Taxonomy" id="315576"/>
    <lineage>
        <taxon>Eukaryota</taxon>
        <taxon>Metazoa</taxon>
        <taxon>Ecdysozoa</taxon>
        <taxon>Arthropoda</taxon>
        <taxon>Hexapoda</taxon>
        <taxon>Insecta</taxon>
        <taxon>Pterygota</taxon>
        <taxon>Neoptera</taxon>
        <taxon>Endopterygota</taxon>
        <taxon>Diptera</taxon>
        <taxon>Nematocera</taxon>
        <taxon>Chironomoidea</taxon>
        <taxon>Chironomidae</taxon>
        <taxon>Chironominae</taxon>
        <taxon>Chironomus</taxon>
    </lineage>
</organism>
<keyword evidence="4 10" id="KW-0812">Transmembrane</keyword>
<evidence type="ECO:0000256" key="10">
    <source>
        <dbReference type="RuleBase" id="RU363097"/>
    </source>
</evidence>
<gene>
    <name evidence="13" type="ORF">CHIRRI_LOCUS7445</name>
</gene>
<feature type="transmembrane region" description="Helical" evidence="10">
    <location>
        <begin position="347"/>
        <end position="373"/>
    </location>
</feature>
<keyword evidence="3 10" id="KW-0444">Lipid biosynthesis</keyword>
<dbReference type="GO" id="GO:0080019">
    <property type="term" value="F:alcohol-forming very long-chain fatty acyl-CoA reductase activity"/>
    <property type="evidence" value="ECO:0007669"/>
    <property type="project" value="InterPro"/>
</dbReference>
<keyword evidence="10" id="KW-0560">Oxidoreductase</keyword>
<dbReference type="EC" id="1.2.1.84" evidence="10"/>
<dbReference type="Pfam" id="PF07993">
    <property type="entry name" value="NAD_binding_4"/>
    <property type="match status" value="1"/>
</dbReference>
<dbReference type="PANTHER" id="PTHR11011:SF116">
    <property type="entry name" value="FATTY ACYL-COA REDUCTASE CG5065-RELATED"/>
    <property type="match status" value="1"/>
</dbReference>
<dbReference type="AlphaFoldDB" id="A0A9N9RXA8"/>
<dbReference type="OrthoDB" id="429813at2759"/>
<dbReference type="InterPro" id="IPR036291">
    <property type="entry name" value="NAD(P)-bd_dom_sf"/>
</dbReference>
<accession>A0A9N9RXA8</accession>
<evidence type="ECO:0000256" key="3">
    <source>
        <dbReference type="ARBA" id="ARBA00022516"/>
    </source>
</evidence>
<evidence type="ECO:0000256" key="4">
    <source>
        <dbReference type="ARBA" id="ARBA00022692"/>
    </source>
</evidence>
<evidence type="ECO:0000259" key="11">
    <source>
        <dbReference type="Pfam" id="PF03015"/>
    </source>
</evidence>
<dbReference type="GO" id="GO:0005777">
    <property type="term" value="C:peroxisome"/>
    <property type="evidence" value="ECO:0007669"/>
    <property type="project" value="TreeGrafter"/>
</dbReference>
<feature type="domain" description="Fatty acyl-CoA reductase C-terminal" evidence="11">
    <location>
        <begin position="357"/>
        <end position="448"/>
    </location>
</feature>
<evidence type="ECO:0000256" key="5">
    <source>
        <dbReference type="ARBA" id="ARBA00022857"/>
    </source>
</evidence>
<dbReference type="GO" id="GO:0016020">
    <property type="term" value="C:membrane"/>
    <property type="evidence" value="ECO:0007669"/>
    <property type="project" value="UniProtKB-SubCell"/>
</dbReference>
<feature type="domain" description="Thioester reductase (TE)" evidence="12">
    <location>
        <begin position="18"/>
        <end position="285"/>
    </location>
</feature>
<dbReference type="EMBL" id="OU895878">
    <property type="protein sequence ID" value="CAG9804562.1"/>
    <property type="molecule type" value="Genomic_DNA"/>
</dbReference>
<dbReference type="FunFam" id="3.40.50.720:FF:000143">
    <property type="entry name" value="Fatty acyl-CoA reductase"/>
    <property type="match status" value="1"/>
</dbReference>
<comment type="subcellular location">
    <subcellularLocation>
        <location evidence="1">Membrane</location>
        <topology evidence="1">Multi-pass membrane protein</topology>
    </subcellularLocation>
</comment>
<evidence type="ECO:0000256" key="1">
    <source>
        <dbReference type="ARBA" id="ARBA00004141"/>
    </source>
</evidence>
<evidence type="ECO:0000256" key="6">
    <source>
        <dbReference type="ARBA" id="ARBA00022989"/>
    </source>
</evidence>
<comment type="similarity">
    <text evidence="2 10">Belongs to the fatty acyl-CoA reductase family.</text>
</comment>